<organism evidence="3 4">
    <name type="scientific">Acrodontium crateriforme</name>
    <dbReference type="NCBI Taxonomy" id="150365"/>
    <lineage>
        <taxon>Eukaryota</taxon>
        <taxon>Fungi</taxon>
        <taxon>Dikarya</taxon>
        <taxon>Ascomycota</taxon>
        <taxon>Pezizomycotina</taxon>
        <taxon>Dothideomycetes</taxon>
        <taxon>Dothideomycetidae</taxon>
        <taxon>Mycosphaerellales</taxon>
        <taxon>Teratosphaeriaceae</taxon>
        <taxon>Acrodontium</taxon>
    </lineage>
</organism>
<feature type="region of interest" description="Disordered" evidence="1">
    <location>
        <begin position="337"/>
        <end position="371"/>
    </location>
</feature>
<name>A0AAQ3M791_9PEZI</name>
<evidence type="ECO:0000256" key="2">
    <source>
        <dbReference type="SAM" id="Phobius"/>
    </source>
</evidence>
<reference evidence="3 4" key="1">
    <citation type="submission" date="2023-11" db="EMBL/GenBank/DDBJ databases">
        <title>An acidophilic fungus is an integral part of prey digestion in a carnivorous sundew plant.</title>
        <authorList>
            <person name="Tsai I.J."/>
        </authorList>
    </citation>
    <scope>NUCLEOTIDE SEQUENCE [LARGE SCALE GENOMIC DNA]</scope>
    <source>
        <strain evidence="3">169a</strain>
    </source>
</reference>
<evidence type="ECO:0008006" key="5">
    <source>
        <dbReference type="Google" id="ProtNLM"/>
    </source>
</evidence>
<dbReference type="EMBL" id="CP138582">
    <property type="protein sequence ID" value="WPG99761.1"/>
    <property type="molecule type" value="Genomic_DNA"/>
</dbReference>
<keyword evidence="2" id="KW-1133">Transmembrane helix</keyword>
<keyword evidence="2" id="KW-0472">Membrane</keyword>
<keyword evidence="2" id="KW-0812">Transmembrane</keyword>
<keyword evidence="4" id="KW-1185">Reference proteome</keyword>
<evidence type="ECO:0000256" key="1">
    <source>
        <dbReference type="SAM" id="MobiDB-lite"/>
    </source>
</evidence>
<feature type="transmembrane region" description="Helical" evidence="2">
    <location>
        <begin position="212"/>
        <end position="237"/>
    </location>
</feature>
<evidence type="ECO:0000313" key="4">
    <source>
        <dbReference type="Proteomes" id="UP001303373"/>
    </source>
</evidence>
<dbReference type="AlphaFoldDB" id="A0AAQ3M791"/>
<sequence>MAFLPPLPPPLALVGVFRSRSQDILPLTMDLSLIVFDEFAIGTTAQASVSTLAASPSPSIEPFQSSPWAAVLDSCWRAAFEETPMSNDISCNSGSIVSVLIHVESHATDCSRSLATQVRDAYSSYCSSAVKAAASSTSTSFITNGFVVVSLTTDSNSLNLLTSTAQITSIVPTSSDETAIAPSTTPASALKTMPTRTSLPLEQKSSGLSGNAIVGLGVGVGVGIVLVLGIAAAILLLRKRRKAQGPYGAVLSADKGGVNDGNSPDMGSREMRTAPYESPFLPPIVVPAMKPLPATPVAFEPQQMSPIDAESDIRLSDDFKPAPSSLVLYNSDHIHAMGEHDQEPPSPVSPMTPTGSRPASFRMGPHIHDEL</sequence>
<gene>
    <name evidence="3" type="ORF">R9X50_00258000</name>
</gene>
<dbReference type="Proteomes" id="UP001303373">
    <property type="component" value="Chromosome 3"/>
</dbReference>
<accession>A0AAQ3M791</accession>
<proteinExistence type="predicted"/>
<protein>
    <recommendedName>
        <fullName evidence="5">Mid2 domain-containing protein</fullName>
    </recommendedName>
</protein>
<evidence type="ECO:0000313" key="3">
    <source>
        <dbReference type="EMBL" id="WPG99761.1"/>
    </source>
</evidence>